<dbReference type="RefSeq" id="WP_013479482.1">
    <property type="nucleotide sequence ID" value="NZ_AP018827.1"/>
</dbReference>
<evidence type="ECO:0000313" key="6">
    <source>
        <dbReference type="EMBL" id="BBF80783.1"/>
    </source>
</evidence>
<reference evidence="7" key="1">
    <citation type="journal article" date="2017" name="Biotechnol. Biofuels">
        <title>Evaluation of environmental bacterial communities as a factor affecting the growth of duckweed Lemna minor.</title>
        <authorList>
            <person name="Ishizawa H."/>
            <person name="Kuroda M."/>
            <person name="Morikawa M."/>
            <person name="Ike M."/>
        </authorList>
    </citation>
    <scope>NUCLEOTIDE SEQUENCE [LARGE SCALE GENOMIC DNA]</scope>
    <source>
        <strain evidence="7">M6</strain>
    </source>
</reference>
<evidence type="ECO:0000256" key="5">
    <source>
        <dbReference type="HAMAP-Rule" id="MF_01361"/>
    </source>
</evidence>
<keyword evidence="2 5" id="KW-0812">Transmembrane</keyword>
<proteinExistence type="inferred from homology"/>
<accession>A0A3G9G6N0</accession>
<dbReference type="InterPro" id="IPR009760">
    <property type="entry name" value="DUF1328"/>
</dbReference>
<comment type="similarity">
    <text evidence="5">Belongs to the UPF0391 family.</text>
</comment>
<protein>
    <recommendedName>
        <fullName evidence="5">UPF0391 membrane protein EM6_1368</fullName>
    </recommendedName>
</protein>
<dbReference type="EMBL" id="AP018827">
    <property type="protein sequence ID" value="BBF80783.1"/>
    <property type="molecule type" value="Genomic_DNA"/>
</dbReference>
<dbReference type="GO" id="GO:0005886">
    <property type="term" value="C:plasma membrane"/>
    <property type="evidence" value="ECO:0007669"/>
    <property type="project" value="UniProtKB-SubCell"/>
</dbReference>
<comment type="subcellular location">
    <subcellularLocation>
        <location evidence="5">Cell membrane</location>
        <topology evidence="5">Single-pass membrane protein</topology>
    </subcellularLocation>
</comment>
<keyword evidence="3 5" id="KW-1133">Transmembrane helix</keyword>
<feature type="transmembrane region" description="Helical" evidence="5">
    <location>
        <begin position="34"/>
        <end position="51"/>
    </location>
</feature>
<reference evidence="7" key="2">
    <citation type="journal article" date="2017" name="Plant Physiol. Biochem.">
        <title>Differential oxidative and antioxidative response of duckweed Lemna minor toward plant growth promoting/inhibiting bacteria.</title>
        <authorList>
            <person name="Ishizawa H."/>
            <person name="Kuroda M."/>
            <person name="Morikawa M."/>
            <person name="Ike M."/>
        </authorList>
    </citation>
    <scope>NUCLEOTIDE SEQUENCE [LARGE SCALE GENOMIC DNA]</scope>
    <source>
        <strain evidence="7">M6</strain>
    </source>
</reference>
<dbReference type="HAMAP" id="MF_01361">
    <property type="entry name" value="UPF0391"/>
    <property type="match status" value="1"/>
</dbReference>
<dbReference type="AlphaFoldDB" id="A0A3G9G6N0"/>
<dbReference type="NCBIfam" id="NF010229">
    <property type="entry name" value="PRK13682.1-4"/>
    <property type="match status" value="1"/>
</dbReference>
<evidence type="ECO:0000256" key="2">
    <source>
        <dbReference type="ARBA" id="ARBA00022692"/>
    </source>
</evidence>
<evidence type="ECO:0000313" key="7">
    <source>
        <dbReference type="Proteomes" id="UP000278756"/>
    </source>
</evidence>
<keyword evidence="4 5" id="KW-0472">Membrane</keyword>
<sequence>MLRWVITFFILAVVAALFGFTGLAGTFADIAKFIAVVFVVLFIAGLVYSALTGRRSSPPM</sequence>
<evidence type="ECO:0000256" key="1">
    <source>
        <dbReference type="ARBA" id="ARBA00022475"/>
    </source>
</evidence>
<keyword evidence="1 5" id="KW-1003">Cell membrane</keyword>
<evidence type="ECO:0000256" key="4">
    <source>
        <dbReference type="ARBA" id="ARBA00023136"/>
    </source>
</evidence>
<dbReference type="PIRSF" id="PIRSF036466">
    <property type="entry name" value="UCP036466"/>
    <property type="match status" value="1"/>
</dbReference>
<evidence type="ECO:0000256" key="3">
    <source>
        <dbReference type="ARBA" id="ARBA00022989"/>
    </source>
</evidence>
<dbReference type="Proteomes" id="UP000278756">
    <property type="component" value="Chromosome 1"/>
</dbReference>
<gene>
    <name evidence="6" type="ORF">EM6_1368</name>
</gene>
<dbReference type="Pfam" id="PF07043">
    <property type="entry name" value="DUF1328"/>
    <property type="match status" value="1"/>
</dbReference>
<dbReference type="OMA" id="YWAIVCL"/>
<organism evidence="6 7">
    <name type="scientific">Asticcacaulis excentricus</name>
    <dbReference type="NCBI Taxonomy" id="78587"/>
    <lineage>
        <taxon>Bacteria</taxon>
        <taxon>Pseudomonadati</taxon>
        <taxon>Pseudomonadota</taxon>
        <taxon>Alphaproteobacteria</taxon>
        <taxon>Caulobacterales</taxon>
        <taxon>Caulobacteraceae</taxon>
        <taxon>Asticcacaulis</taxon>
    </lineage>
</organism>
<name>A0A3G9G6N0_9CAUL</name>